<protein>
    <submittedName>
        <fullName evidence="1 3">Uncharacterized protein</fullName>
    </submittedName>
</protein>
<evidence type="ECO:0000313" key="1">
    <source>
        <dbReference type="EMBL" id="VDO88967.1"/>
    </source>
</evidence>
<gene>
    <name evidence="1" type="ORF">HPLM_LOCUS21284</name>
</gene>
<dbReference type="AlphaFoldDB" id="A0A0N4XAA0"/>
<reference evidence="3" key="1">
    <citation type="submission" date="2017-02" db="UniProtKB">
        <authorList>
            <consortium name="WormBaseParasite"/>
        </authorList>
    </citation>
    <scope>IDENTIFICATION</scope>
</reference>
<dbReference type="WBParaSite" id="HPLM_0002129501-mRNA-1">
    <property type="protein sequence ID" value="HPLM_0002129501-mRNA-1"/>
    <property type="gene ID" value="HPLM_0002129501"/>
</dbReference>
<dbReference type="Proteomes" id="UP000268014">
    <property type="component" value="Unassembled WGS sequence"/>
</dbReference>
<evidence type="ECO:0000313" key="2">
    <source>
        <dbReference type="Proteomes" id="UP000268014"/>
    </source>
</evidence>
<name>A0A0N4XAA0_HAEPC</name>
<keyword evidence="2" id="KW-1185">Reference proteome</keyword>
<accession>A0A0N4XAA0</accession>
<sequence length="72" mass="7869">MTSAFAEFQDYSQRLDADVVVGVFVVVVRLAVCCPPSCSGRGVAKPHFTRNRDANLSSRLLTADYSIVVCRC</sequence>
<reference evidence="1 2" key="2">
    <citation type="submission" date="2018-11" db="EMBL/GenBank/DDBJ databases">
        <authorList>
            <consortium name="Pathogen Informatics"/>
        </authorList>
    </citation>
    <scope>NUCLEOTIDE SEQUENCE [LARGE SCALE GENOMIC DNA]</scope>
    <source>
        <strain evidence="1 2">MHpl1</strain>
    </source>
</reference>
<organism evidence="3">
    <name type="scientific">Haemonchus placei</name>
    <name type="common">Barber's pole worm</name>
    <dbReference type="NCBI Taxonomy" id="6290"/>
    <lineage>
        <taxon>Eukaryota</taxon>
        <taxon>Metazoa</taxon>
        <taxon>Ecdysozoa</taxon>
        <taxon>Nematoda</taxon>
        <taxon>Chromadorea</taxon>
        <taxon>Rhabditida</taxon>
        <taxon>Rhabditina</taxon>
        <taxon>Rhabditomorpha</taxon>
        <taxon>Strongyloidea</taxon>
        <taxon>Trichostrongylidae</taxon>
        <taxon>Haemonchus</taxon>
    </lineage>
</organism>
<evidence type="ECO:0000313" key="3">
    <source>
        <dbReference type="WBParaSite" id="HPLM_0002129501-mRNA-1"/>
    </source>
</evidence>
<dbReference type="EMBL" id="UZAF01023206">
    <property type="protein sequence ID" value="VDO88967.1"/>
    <property type="molecule type" value="Genomic_DNA"/>
</dbReference>
<proteinExistence type="predicted"/>